<proteinExistence type="predicted"/>
<evidence type="ECO:0000256" key="1">
    <source>
        <dbReference type="SAM" id="Phobius"/>
    </source>
</evidence>
<reference evidence="3" key="1">
    <citation type="submission" date="2016-10" db="EMBL/GenBank/DDBJ databases">
        <authorList>
            <person name="Varghese N."/>
            <person name="Submissions S."/>
        </authorList>
    </citation>
    <scope>NUCLEOTIDE SEQUENCE [LARGE SCALE GENOMIC DNA]</scope>
    <source>
        <strain evidence="3">DSM 8344</strain>
    </source>
</reference>
<evidence type="ECO:0000313" key="2">
    <source>
        <dbReference type="EMBL" id="SDG45335.1"/>
    </source>
</evidence>
<feature type="transmembrane region" description="Helical" evidence="1">
    <location>
        <begin position="12"/>
        <end position="36"/>
    </location>
</feature>
<protein>
    <submittedName>
        <fullName evidence="2">Uncharacterized protein</fullName>
    </submittedName>
</protein>
<dbReference type="AlphaFoldDB" id="A0A1G7UCK5"/>
<accession>A0A1G7UCK5</accession>
<feature type="transmembrane region" description="Helical" evidence="1">
    <location>
        <begin position="48"/>
        <end position="67"/>
    </location>
</feature>
<dbReference type="STRING" id="1121419.SAMN05443529_103103"/>
<dbReference type="Proteomes" id="UP000198656">
    <property type="component" value="Unassembled WGS sequence"/>
</dbReference>
<keyword evidence="1" id="KW-1133">Transmembrane helix</keyword>
<keyword evidence="3" id="KW-1185">Reference proteome</keyword>
<feature type="transmembrane region" description="Helical" evidence="1">
    <location>
        <begin position="154"/>
        <end position="177"/>
    </location>
</feature>
<name>A0A1G7UCK5_9FIRM</name>
<gene>
    <name evidence="2" type="ORF">SAMN05443529_103103</name>
</gene>
<feature type="transmembrane region" description="Helical" evidence="1">
    <location>
        <begin position="79"/>
        <end position="101"/>
    </location>
</feature>
<keyword evidence="1" id="KW-0472">Membrane</keyword>
<feature type="transmembrane region" description="Helical" evidence="1">
    <location>
        <begin position="113"/>
        <end position="133"/>
    </location>
</feature>
<sequence>MIRIKTIFEFLWKGLIITGLTLVSLMLAGALLTNLGMKFPEVKSDYRYIVLIMLLSGFLISIILGFIAKNLRLTKIRVFMVLFLILILNYITQILEALYFAPGIVTLEVVPAIFGQQSMMALFITGGIAFLYSKSQINSGESIKSRCSFDWLRKILICSGSYVIFYYIFGSINARLFTGEYYLSQMNGLRLPSTEEIIVLETIRAIILVLSIIPLILNLQLTKKKIMITVGIMLFIIGGLIPMLQQFDTLPTVLRVTSTVEMFFQFFLTGVVTAYVFLDEAV</sequence>
<feature type="transmembrane region" description="Helical" evidence="1">
    <location>
        <begin position="226"/>
        <end position="244"/>
    </location>
</feature>
<dbReference type="RefSeq" id="WP_092330179.1">
    <property type="nucleotide sequence ID" value="NZ_FNCP01000003.1"/>
</dbReference>
<dbReference type="OrthoDB" id="2080989at2"/>
<dbReference type="EMBL" id="FNCP01000003">
    <property type="protein sequence ID" value="SDG45335.1"/>
    <property type="molecule type" value="Genomic_DNA"/>
</dbReference>
<feature type="transmembrane region" description="Helical" evidence="1">
    <location>
        <begin position="256"/>
        <end position="278"/>
    </location>
</feature>
<feature type="transmembrane region" description="Helical" evidence="1">
    <location>
        <begin position="197"/>
        <end position="219"/>
    </location>
</feature>
<keyword evidence="1" id="KW-0812">Transmembrane</keyword>
<organism evidence="2 3">
    <name type="scientific">Desulfosporosinus hippei DSM 8344</name>
    <dbReference type="NCBI Taxonomy" id="1121419"/>
    <lineage>
        <taxon>Bacteria</taxon>
        <taxon>Bacillati</taxon>
        <taxon>Bacillota</taxon>
        <taxon>Clostridia</taxon>
        <taxon>Eubacteriales</taxon>
        <taxon>Desulfitobacteriaceae</taxon>
        <taxon>Desulfosporosinus</taxon>
    </lineage>
</organism>
<evidence type="ECO:0000313" key="3">
    <source>
        <dbReference type="Proteomes" id="UP000198656"/>
    </source>
</evidence>